<protein>
    <submittedName>
        <fullName evidence="2">Uncharacterized protein</fullName>
    </submittedName>
</protein>
<name>C6CQ76_DICC1</name>
<organism evidence="2 3">
    <name type="scientific">Dickeya chrysanthemi (strain Ech1591)</name>
    <name type="common">Dickeya zeae (strain Ech1591)</name>
    <dbReference type="NCBI Taxonomy" id="561229"/>
    <lineage>
        <taxon>Bacteria</taxon>
        <taxon>Pseudomonadati</taxon>
        <taxon>Pseudomonadota</taxon>
        <taxon>Gammaproteobacteria</taxon>
        <taxon>Enterobacterales</taxon>
        <taxon>Pectobacteriaceae</taxon>
        <taxon>Dickeya</taxon>
    </lineage>
</organism>
<dbReference type="Proteomes" id="UP000002735">
    <property type="component" value="Chromosome"/>
</dbReference>
<keyword evidence="1" id="KW-1133">Transmembrane helix</keyword>
<gene>
    <name evidence="2" type="ordered locus">Dd1591_4157</name>
</gene>
<dbReference type="STRING" id="561229.Dd1591_4157"/>
<keyword evidence="1" id="KW-0472">Membrane</keyword>
<dbReference type="HOGENOM" id="CLU_3269156_0_0_6"/>
<dbReference type="KEGG" id="dze:Dd1591_4157"/>
<keyword evidence="1" id="KW-0812">Transmembrane</keyword>
<dbReference type="EMBL" id="CP001655">
    <property type="protein sequence ID" value="ACT08953.1"/>
    <property type="molecule type" value="Genomic_DNA"/>
</dbReference>
<evidence type="ECO:0000256" key="1">
    <source>
        <dbReference type="SAM" id="Phobius"/>
    </source>
</evidence>
<dbReference type="eggNOG" id="ENOG5030MZA">
    <property type="taxonomic scope" value="Bacteria"/>
</dbReference>
<evidence type="ECO:0000313" key="3">
    <source>
        <dbReference type="Proteomes" id="UP000002735"/>
    </source>
</evidence>
<feature type="transmembrane region" description="Helical" evidence="1">
    <location>
        <begin position="12"/>
        <end position="32"/>
    </location>
</feature>
<reference evidence="2 3" key="1">
    <citation type="submission" date="2009-06" db="EMBL/GenBank/DDBJ databases">
        <title>Complete sequence of Dickeya zeae Ech1591.</title>
        <authorList>
            <consortium name="US DOE Joint Genome Institute"/>
            <person name="Lucas S."/>
            <person name="Copeland A."/>
            <person name="Lapidus A."/>
            <person name="Glavina del Rio T."/>
            <person name="Tice H."/>
            <person name="Bruce D."/>
            <person name="Goodwin L."/>
            <person name="Pitluck S."/>
            <person name="Chertkov O."/>
            <person name="Brettin T."/>
            <person name="Detter J.C."/>
            <person name="Han C."/>
            <person name="Larimer F."/>
            <person name="Land M."/>
            <person name="Hauser L."/>
            <person name="Kyrpides N."/>
            <person name="Ovchinnikova G."/>
            <person name="Balakrishnan V."/>
            <person name="Glasner J."/>
            <person name="Perna N.T."/>
        </authorList>
    </citation>
    <scope>NUCLEOTIDE SEQUENCE [LARGE SCALE GENOMIC DNA]</scope>
    <source>
        <strain evidence="2 3">Ech1591</strain>
    </source>
</reference>
<proteinExistence type="predicted"/>
<evidence type="ECO:0000313" key="2">
    <source>
        <dbReference type="EMBL" id="ACT08953.1"/>
    </source>
</evidence>
<accession>C6CQ76</accession>
<sequence length="41" mass="4827">MMFILPFDSCFLFMFIFVAVETFQPIFGWAFFSTIDFTVAT</sequence>
<dbReference type="AlphaFoldDB" id="C6CQ76"/>